<sequence length="186" mass="20754">MRRLFLLLPAVLLIAACQGAAVQPDYDVSRNFGDYRTWQFDDPAVSSRPENDPRLTGELTSERVKDSVSNQMELRGLRPPAAGQNADLKVKAYLMIENRQDNVSTSFGGYWGTGWGGFWGGPSIQTQSVDYKELILQIDMLDSSDGKLVWRGSESESMSERPQTPAKREEQINRLVGKILGSFPPN</sequence>
<accession>A0A0F9XSI7</accession>
<evidence type="ECO:0000259" key="2">
    <source>
        <dbReference type="Pfam" id="PF13590"/>
    </source>
</evidence>
<protein>
    <recommendedName>
        <fullName evidence="2">DUF4136 domain-containing protein</fullName>
    </recommendedName>
</protein>
<dbReference type="InterPro" id="IPR025411">
    <property type="entry name" value="DUF4136"/>
</dbReference>
<dbReference type="EMBL" id="LAZR01000072">
    <property type="protein sequence ID" value="KKN95213.1"/>
    <property type="molecule type" value="Genomic_DNA"/>
</dbReference>
<evidence type="ECO:0000313" key="3">
    <source>
        <dbReference type="EMBL" id="KKN95213.1"/>
    </source>
</evidence>
<dbReference type="AlphaFoldDB" id="A0A0F9XSI7"/>
<organism evidence="3">
    <name type="scientific">marine sediment metagenome</name>
    <dbReference type="NCBI Taxonomy" id="412755"/>
    <lineage>
        <taxon>unclassified sequences</taxon>
        <taxon>metagenomes</taxon>
        <taxon>ecological metagenomes</taxon>
    </lineage>
</organism>
<dbReference type="Gene3D" id="3.30.160.670">
    <property type="match status" value="1"/>
</dbReference>
<evidence type="ECO:0000256" key="1">
    <source>
        <dbReference type="SAM" id="MobiDB-lite"/>
    </source>
</evidence>
<gene>
    <name evidence="3" type="ORF">LCGC14_0180260</name>
</gene>
<reference evidence="3" key="1">
    <citation type="journal article" date="2015" name="Nature">
        <title>Complex archaea that bridge the gap between prokaryotes and eukaryotes.</title>
        <authorList>
            <person name="Spang A."/>
            <person name="Saw J.H."/>
            <person name="Jorgensen S.L."/>
            <person name="Zaremba-Niedzwiedzka K."/>
            <person name="Martijn J."/>
            <person name="Lind A.E."/>
            <person name="van Eijk R."/>
            <person name="Schleper C."/>
            <person name="Guy L."/>
            <person name="Ettema T.J."/>
        </authorList>
    </citation>
    <scope>NUCLEOTIDE SEQUENCE</scope>
</reference>
<proteinExistence type="predicted"/>
<dbReference type="PROSITE" id="PS51257">
    <property type="entry name" value="PROKAR_LIPOPROTEIN"/>
    <property type="match status" value="1"/>
</dbReference>
<name>A0A0F9XSI7_9ZZZZ</name>
<comment type="caution">
    <text evidence="3">The sequence shown here is derived from an EMBL/GenBank/DDBJ whole genome shotgun (WGS) entry which is preliminary data.</text>
</comment>
<dbReference type="Pfam" id="PF13590">
    <property type="entry name" value="DUF4136"/>
    <property type="match status" value="1"/>
</dbReference>
<feature type="domain" description="DUF4136" evidence="2">
    <location>
        <begin position="22"/>
        <end position="185"/>
    </location>
</feature>
<feature type="region of interest" description="Disordered" evidence="1">
    <location>
        <begin position="152"/>
        <end position="171"/>
    </location>
</feature>